<dbReference type="Gene3D" id="3.30.365.10">
    <property type="entry name" value="Aldehyde oxidase/xanthine dehydrogenase, molybdopterin binding domain"/>
    <property type="match status" value="4"/>
</dbReference>
<gene>
    <name evidence="13" type="primary">xdhB</name>
    <name evidence="13" type="ORF">JWV26_00680</name>
</gene>
<sequence>MSSHIEHKSQEELAALFRAGMTSGVGRSVKHESADKHVSGEAVYVDDRLEFPNQLHVYARQSDRAHARILRIDTRPCYEFPGVAIAITKDDVPGQLDIGPVVAGDPLLADGKVEYVGQVVLAVAADSLETARKAAMAAIVEYEDLEPVLDVVEAYRKKHFVLASHTHRIGDSASKLASAPRRLQGTLHIGGQEHFYLETQISSVMPTEDGGMLVYTSTQNPTEVQKLVAEVLGVPMNKIVIDMRRMGGGFGGKETQAAGPACLCAVIAHLTGRPTKMRLPRMEDMSMTGKRHPFYVEYDVGFDDDGLLHGIEMDLAGNCGYSPDLSGSIVDRAMFHSDNAYFLGNATINGHRCKTNTASNTAYRGFGGPQGMVAIEEVMDAVARSLGKDPLEVRKLNYYGKTERNVTHYHQTVEHNVIHEMTAELEQSCEYAKRREEIRAFNAKSPVLKKGLAMTPVKFGISFTATFLNQAGALIHIYTDGSIHLNHGGTEMGQGLNTKVAQVVAEVFQVDIERIQITATNTDKVPNTSPTAASSGADLNGMAAKNAAETIKQRLVDFLVREYKVTPEDVEFRNGQVRVRDHFLSFEEMIQKAYFGQVSLSSTGFYRTPKIYYDRDKAAGRPFYYYAYGVACVEVLVDTLTGEYRMLRGDILHDVGDSLNPAIDIGQVEGAFVQGMGWLTMEELVWNAKGKLMTNGPASYKIPAIADMPIDLRVKLVENRKNPEDTVFHSKAVGEPPFMLGIAAWCALKDAVASLADYRVQPQIDAPATPERVLWGVEQMRQLKAQAKAANAAEVEPA</sequence>
<evidence type="ECO:0000256" key="4">
    <source>
        <dbReference type="ARBA" id="ARBA00022505"/>
    </source>
</evidence>
<evidence type="ECO:0000256" key="2">
    <source>
        <dbReference type="ARBA" id="ARBA00001974"/>
    </source>
</evidence>
<dbReference type="SUPFAM" id="SSF56003">
    <property type="entry name" value="Molybdenum cofactor-binding domain"/>
    <property type="match status" value="1"/>
</dbReference>
<evidence type="ECO:0000256" key="8">
    <source>
        <dbReference type="ARBA" id="ARBA00023004"/>
    </source>
</evidence>
<evidence type="ECO:0000313" key="13">
    <source>
        <dbReference type="EMBL" id="QSL92915.1"/>
    </source>
</evidence>
<comment type="cofactor">
    <cofactor evidence="2">
        <name>FAD</name>
        <dbReference type="ChEBI" id="CHEBI:57692"/>
    </cofactor>
</comment>
<feature type="domain" description="Aldehyde oxidase/xanthine dehydrogenase a/b hammerhead" evidence="12">
    <location>
        <begin position="39"/>
        <end position="146"/>
    </location>
</feature>
<dbReference type="NCBIfam" id="TIGR02965">
    <property type="entry name" value="xanthine_xdhB"/>
    <property type="match status" value="1"/>
</dbReference>
<name>A0ABD7E0Q1_9GAMM</name>
<dbReference type="FunFam" id="3.30.365.10:FF:000002">
    <property type="entry name" value="Xanthine dehydrogenase oxidase"/>
    <property type="match status" value="1"/>
</dbReference>
<evidence type="ECO:0000256" key="1">
    <source>
        <dbReference type="ARBA" id="ARBA00001924"/>
    </source>
</evidence>
<dbReference type="InterPro" id="IPR000674">
    <property type="entry name" value="Ald_Oxase/Xan_DH_a/b"/>
</dbReference>
<keyword evidence="6" id="KW-0479">Metal-binding</keyword>
<dbReference type="Proteomes" id="UP000663658">
    <property type="component" value="Chromosome"/>
</dbReference>
<evidence type="ECO:0000256" key="9">
    <source>
        <dbReference type="ARBA" id="ARBA00023014"/>
    </source>
</evidence>
<organism evidence="13 14">
    <name type="scientific">Ectopseudomonas toyotomiensis</name>
    <dbReference type="NCBI Taxonomy" id="554344"/>
    <lineage>
        <taxon>Bacteria</taxon>
        <taxon>Pseudomonadati</taxon>
        <taxon>Pseudomonadota</taxon>
        <taxon>Gammaproteobacteria</taxon>
        <taxon>Pseudomonadales</taxon>
        <taxon>Pseudomonadaceae</taxon>
        <taxon>Ectopseudomonas</taxon>
    </lineage>
</organism>
<evidence type="ECO:0000313" key="14">
    <source>
        <dbReference type="Proteomes" id="UP000663658"/>
    </source>
</evidence>
<dbReference type="EC" id="1.17.1.4" evidence="13"/>
<keyword evidence="5" id="KW-0001">2Fe-2S</keyword>
<evidence type="ECO:0000256" key="5">
    <source>
        <dbReference type="ARBA" id="ARBA00022714"/>
    </source>
</evidence>
<comment type="cofactor">
    <cofactor evidence="11">
        <name>Mo-molybdopterin cytosine dinucleotide</name>
        <dbReference type="ChEBI" id="CHEBI:71308"/>
    </cofactor>
</comment>
<dbReference type="InterPro" id="IPR037165">
    <property type="entry name" value="AldOxase/xan_DH_Mopterin-bd_sf"/>
</dbReference>
<dbReference type="GO" id="GO:0046872">
    <property type="term" value="F:metal ion binding"/>
    <property type="evidence" value="ECO:0007669"/>
    <property type="project" value="UniProtKB-KW"/>
</dbReference>
<evidence type="ECO:0000259" key="12">
    <source>
        <dbReference type="SMART" id="SM01008"/>
    </source>
</evidence>
<dbReference type="Gene3D" id="3.90.1170.50">
    <property type="entry name" value="Aldehyde oxidase/xanthine dehydrogenase, a/b hammerhead"/>
    <property type="match status" value="1"/>
</dbReference>
<comment type="cofactor">
    <cofactor evidence="10">
        <name>[2Fe-2S] cluster</name>
        <dbReference type="ChEBI" id="CHEBI:190135"/>
    </cofactor>
</comment>
<comment type="cofactor">
    <cofactor evidence="1">
        <name>Mo-molybdopterin</name>
        <dbReference type="ChEBI" id="CHEBI:71302"/>
    </cofactor>
</comment>
<dbReference type="InterPro" id="IPR008274">
    <property type="entry name" value="AldOxase/xan_DH_MoCoBD1"/>
</dbReference>
<dbReference type="Pfam" id="PF20256">
    <property type="entry name" value="MoCoBD_2"/>
    <property type="match status" value="1"/>
</dbReference>
<dbReference type="InterPro" id="IPR016208">
    <property type="entry name" value="Ald_Oxase/xanthine_DH-like"/>
</dbReference>
<dbReference type="SMART" id="SM01008">
    <property type="entry name" value="Ald_Xan_dh_C"/>
    <property type="match status" value="1"/>
</dbReference>
<evidence type="ECO:0000256" key="7">
    <source>
        <dbReference type="ARBA" id="ARBA00023002"/>
    </source>
</evidence>
<dbReference type="KEGG" id="pty:JWV26_00680"/>
<dbReference type="PANTHER" id="PTHR11908:SF132">
    <property type="entry name" value="ALDEHYDE OXIDASE 1-RELATED"/>
    <property type="match status" value="1"/>
</dbReference>
<dbReference type="PANTHER" id="PTHR11908">
    <property type="entry name" value="XANTHINE DEHYDROGENASE"/>
    <property type="match status" value="1"/>
</dbReference>
<reference evidence="13 14" key="1">
    <citation type="submission" date="2021-02" db="EMBL/GenBank/DDBJ databases">
        <title>Whole genome sequencing of Pseudomonas alcaliphila strain SM2.</title>
        <authorList>
            <person name="Alshamsi M.S."/>
            <person name="Sudalaimuthuasari N."/>
            <person name="Kundu B."/>
            <person name="AlMaskari R.S."/>
            <person name="Elmahi Y."/>
            <person name="Mundra S."/>
            <person name="Chandran S."/>
            <person name="Malik S."/>
            <person name="Hazzouri K.M."/>
            <person name="Amiri K.M.A."/>
        </authorList>
    </citation>
    <scope>NUCLEOTIDE SEQUENCE [LARGE SCALE GENOMIC DNA]</scope>
    <source>
        <strain evidence="13 14">SM2</strain>
    </source>
</reference>
<dbReference type="EMBL" id="CP070505">
    <property type="protein sequence ID" value="QSL92915.1"/>
    <property type="molecule type" value="Genomic_DNA"/>
</dbReference>
<evidence type="ECO:0000256" key="6">
    <source>
        <dbReference type="ARBA" id="ARBA00022723"/>
    </source>
</evidence>
<dbReference type="GO" id="GO:0004854">
    <property type="term" value="F:xanthine dehydrogenase activity"/>
    <property type="evidence" value="ECO:0007669"/>
    <property type="project" value="UniProtKB-EC"/>
</dbReference>
<evidence type="ECO:0000256" key="3">
    <source>
        <dbReference type="ARBA" id="ARBA00006849"/>
    </source>
</evidence>
<keyword evidence="9" id="KW-0411">Iron-sulfur</keyword>
<dbReference type="InterPro" id="IPR046867">
    <property type="entry name" value="AldOxase/xan_DH_MoCoBD2"/>
</dbReference>
<comment type="similarity">
    <text evidence="3">Belongs to the xanthine dehydrogenase family.</text>
</comment>
<dbReference type="FunFam" id="3.30.365.10:FF:000001">
    <property type="entry name" value="Xanthine dehydrogenase oxidase"/>
    <property type="match status" value="1"/>
</dbReference>
<dbReference type="AlphaFoldDB" id="A0ABD7E0Q1"/>
<dbReference type="Pfam" id="PF02738">
    <property type="entry name" value="MoCoBD_1"/>
    <property type="match status" value="1"/>
</dbReference>
<dbReference type="RefSeq" id="WP_206418149.1">
    <property type="nucleotide sequence ID" value="NZ_CP070505.1"/>
</dbReference>
<evidence type="ECO:0000256" key="10">
    <source>
        <dbReference type="ARBA" id="ARBA00034078"/>
    </source>
</evidence>
<keyword evidence="4" id="KW-0500">Molybdenum</keyword>
<dbReference type="Pfam" id="PF01315">
    <property type="entry name" value="Ald_Xan_dh_C"/>
    <property type="match status" value="1"/>
</dbReference>
<dbReference type="GO" id="GO:0051537">
    <property type="term" value="F:2 iron, 2 sulfur cluster binding"/>
    <property type="evidence" value="ECO:0007669"/>
    <property type="project" value="UniProtKB-KW"/>
</dbReference>
<evidence type="ECO:0000256" key="11">
    <source>
        <dbReference type="ARBA" id="ARBA00053029"/>
    </source>
</evidence>
<protein>
    <submittedName>
        <fullName evidence="13">Xanthine dehydrogenase molybdopterin binding subunit</fullName>
        <ecNumber evidence="13">1.17.1.4</ecNumber>
    </submittedName>
</protein>
<keyword evidence="8" id="KW-0408">Iron</keyword>
<dbReference type="InterPro" id="IPR014309">
    <property type="entry name" value="Xanthine_DH_Mopterin-bd_su"/>
</dbReference>
<dbReference type="SUPFAM" id="SSF54665">
    <property type="entry name" value="CO dehydrogenase molybdoprotein N-domain-like"/>
    <property type="match status" value="1"/>
</dbReference>
<proteinExistence type="inferred from homology"/>
<dbReference type="InterPro" id="IPR036856">
    <property type="entry name" value="Ald_Oxase/Xan_DH_a/b_sf"/>
</dbReference>
<keyword evidence="7 13" id="KW-0560">Oxidoreductase</keyword>
<accession>A0ABD7E0Q1</accession>